<dbReference type="EMBL" id="JACGWN010000014">
    <property type="protein sequence ID" value="KAL0405852.1"/>
    <property type="molecule type" value="Genomic_DNA"/>
</dbReference>
<evidence type="ECO:0000313" key="1">
    <source>
        <dbReference type="EMBL" id="KAL0405852.1"/>
    </source>
</evidence>
<reference evidence="1" key="2">
    <citation type="journal article" date="2024" name="Plant">
        <title>Genomic evolution and insights into agronomic trait innovations of Sesamum species.</title>
        <authorList>
            <person name="Miao H."/>
            <person name="Wang L."/>
            <person name="Qu L."/>
            <person name="Liu H."/>
            <person name="Sun Y."/>
            <person name="Le M."/>
            <person name="Wang Q."/>
            <person name="Wei S."/>
            <person name="Zheng Y."/>
            <person name="Lin W."/>
            <person name="Duan Y."/>
            <person name="Cao H."/>
            <person name="Xiong S."/>
            <person name="Wang X."/>
            <person name="Wei L."/>
            <person name="Li C."/>
            <person name="Ma Q."/>
            <person name="Ju M."/>
            <person name="Zhao R."/>
            <person name="Li G."/>
            <person name="Mu C."/>
            <person name="Tian Q."/>
            <person name="Mei H."/>
            <person name="Zhang T."/>
            <person name="Gao T."/>
            <person name="Zhang H."/>
        </authorList>
    </citation>
    <scope>NUCLEOTIDE SEQUENCE</scope>
    <source>
        <strain evidence="1">KEN1</strain>
    </source>
</reference>
<protein>
    <submittedName>
        <fullName evidence="1">Uncharacterized protein</fullName>
    </submittedName>
</protein>
<sequence length="92" mass="9806">MNIDAVRARRAFVKEQKCREHELAHQGAGGEGGSPGAVTSVAGGRSAFSIDILESGPPWACAGAPPRKRGRETPLLLRLQLPFLAVVFSRQV</sequence>
<reference evidence="1" key="1">
    <citation type="submission" date="2020-06" db="EMBL/GenBank/DDBJ databases">
        <authorList>
            <person name="Li T."/>
            <person name="Hu X."/>
            <person name="Zhang T."/>
            <person name="Song X."/>
            <person name="Zhang H."/>
            <person name="Dai N."/>
            <person name="Sheng W."/>
            <person name="Hou X."/>
            <person name="Wei L."/>
        </authorList>
    </citation>
    <scope>NUCLEOTIDE SEQUENCE</scope>
    <source>
        <strain evidence="1">KEN1</strain>
        <tissue evidence="1">Leaf</tissue>
    </source>
</reference>
<organism evidence="1">
    <name type="scientific">Sesamum latifolium</name>
    <dbReference type="NCBI Taxonomy" id="2727402"/>
    <lineage>
        <taxon>Eukaryota</taxon>
        <taxon>Viridiplantae</taxon>
        <taxon>Streptophyta</taxon>
        <taxon>Embryophyta</taxon>
        <taxon>Tracheophyta</taxon>
        <taxon>Spermatophyta</taxon>
        <taxon>Magnoliopsida</taxon>
        <taxon>eudicotyledons</taxon>
        <taxon>Gunneridae</taxon>
        <taxon>Pentapetalae</taxon>
        <taxon>asterids</taxon>
        <taxon>lamiids</taxon>
        <taxon>Lamiales</taxon>
        <taxon>Pedaliaceae</taxon>
        <taxon>Sesamum</taxon>
    </lineage>
</organism>
<dbReference type="AlphaFoldDB" id="A0AAW2TMM1"/>
<proteinExistence type="predicted"/>
<accession>A0AAW2TMM1</accession>
<gene>
    <name evidence="1" type="ORF">Slati_3899100</name>
</gene>
<name>A0AAW2TMM1_9LAMI</name>
<comment type="caution">
    <text evidence="1">The sequence shown here is derived from an EMBL/GenBank/DDBJ whole genome shotgun (WGS) entry which is preliminary data.</text>
</comment>